<reference evidence="3" key="1">
    <citation type="journal article" date="2011" name="Nat. Biotechnol.">
        <title>The genomic sequence of the Chinese hamster ovary (CHO)-K1 cell line.</title>
        <authorList>
            <person name="Xu X."/>
            <person name="Nagarajan H."/>
            <person name="Lewis N.E."/>
            <person name="Pan S."/>
            <person name="Cai Z."/>
            <person name="Liu X."/>
            <person name="Chen W."/>
            <person name="Xie M."/>
            <person name="Wang W."/>
            <person name="Hammond S."/>
            <person name="Andersen M.R."/>
            <person name="Neff N."/>
            <person name="Passarelli B."/>
            <person name="Koh W."/>
            <person name="Fan H.C."/>
            <person name="Wang J."/>
            <person name="Gui Y."/>
            <person name="Lee K.H."/>
            <person name="Betenbaugh M.J."/>
            <person name="Quake S.R."/>
            <person name="Famili I."/>
            <person name="Palsson B.O."/>
            <person name="Wang J."/>
        </authorList>
    </citation>
    <scope>NUCLEOTIDE SEQUENCE [LARGE SCALE GENOMIC DNA]</scope>
    <source>
        <strain evidence="3">CHO K1 cell line</strain>
    </source>
</reference>
<evidence type="ECO:0000313" key="3">
    <source>
        <dbReference type="Proteomes" id="UP000001075"/>
    </source>
</evidence>
<feature type="region of interest" description="Disordered" evidence="1">
    <location>
        <begin position="64"/>
        <end position="96"/>
    </location>
</feature>
<dbReference type="EMBL" id="JH000890">
    <property type="protein sequence ID" value="EGW05903.1"/>
    <property type="molecule type" value="Genomic_DNA"/>
</dbReference>
<proteinExistence type="predicted"/>
<protein>
    <submittedName>
        <fullName evidence="2">Uncharacterized protein</fullName>
    </submittedName>
</protein>
<evidence type="ECO:0000313" key="2">
    <source>
        <dbReference type="EMBL" id="EGW05903.1"/>
    </source>
</evidence>
<gene>
    <name evidence="2" type="ORF">I79_015833</name>
</gene>
<dbReference type="InParanoid" id="G3HXR9"/>
<dbReference type="AlphaFoldDB" id="G3HXR9"/>
<sequence length="96" mass="10748">MFVKVQAIETLKKVMLSNTVRSKATPKAYVSHIPRLFITRVLGFTSLWATPTFMFARQLPAAHSLQDQPGDSHSPSSRQSTTAAWQDSSVFVNRKI</sequence>
<accession>G3HXR9</accession>
<dbReference type="Proteomes" id="UP000001075">
    <property type="component" value="Unassembled WGS sequence"/>
</dbReference>
<organism evidence="2 3">
    <name type="scientific">Cricetulus griseus</name>
    <name type="common">Chinese hamster</name>
    <name type="synonym">Cricetulus barabensis griseus</name>
    <dbReference type="NCBI Taxonomy" id="10029"/>
    <lineage>
        <taxon>Eukaryota</taxon>
        <taxon>Metazoa</taxon>
        <taxon>Chordata</taxon>
        <taxon>Craniata</taxon>
        <taxon>Vertebrata</taxon>
        <taxon>Euteleostomi</taxon>
        <taxon>Mammalia</taxon>
        <taxon>Eutheria</taxon>
        <taxon>Euarchontoglires</taxon>
        <taxon>Glires</taxon>
        <taxon>Rodentia</taxon>
        <taxon>Myomorpha</taxon>
        <taxon>Muroidea</taxon>
        <taxon>Cricetidae</taxon>
        <taxon>Cricetinae</taxon>
        <taxon>Cricetulus</taxon>
    </lineage>
</organism>
<feature type="compositionally biased region" description="Polar residues" evidence="1">
    <location>
        <begin position="65"/>
        <end position="96"/>
    </location>
</feature>
<evidence type="ECO:0000256" key="1">
    <source>
        <dbReference type="SAM" id="MobiDB-lite"/>
    </source>
</evidence>
<name>G3HXR9_CRIGR</name>